<dbReference type="OrthoDB" id="4260918at2"/>
<dbReference type="EMBL" id="FODD01000020">
    <property type="protein sequence ID" value="SEO21899.1"/>
    <property type="molecule type" value="Genomic_DNA"/>
</dbReference>
<evidence type="ECO:0000313" key="3">
    <source>
        <dbReference type="Proteomes" id="UP000181951"/>
    </source>
</evidence>
<evidence type="ECO:0000256" key="1">
    <source>
        <dbReference type="SAM" id="SignalP"/>
    </source>
</evidence>
<evidence type="ECO:0000313" key="2">
    <source>
        <dbReference type="EMBL" id="SEO21899.1"/>
    </source>
</evidence>
<organism evidence="2 3">
    <name type="scientific">Actinacidiphila rubida</name>
    <dbReference type="NCBI Taxonomy" id="310780"/>
    <lineage>
        <taxon>Bacteria</taxon>
        <taxon>Bacillati</taxon>
        <taxon>Actinomycetota</taxon>
        <taxon>Actinomycetes</taxon>
        <taxon>Kitasatosporales</taxon>
        <taxon>Streptomycetaceae</taxon>
        <taxon>Actinacidiphila</taxon>
    </lineage>
</organism>
<accession>A0A1H8MXA2</accession>
<feature type="signal peptide" evidence="1">
    <location>
        <begin position="1"/>
        <end position="29"/>
    </location>
</feature>
<dbReference type="RefSeq" id="WP_069464978.1">
    <property type="nucleotide sequence ID" value="NZ_FODD01000020.1"/>
</dbReference>
<gene>
    <name evidence="2" type="ORF">SAMN05216267_102056</name>
</gene>
<dbReference type="Proteomes" id="UP000181951">
    <property type="component" value="Unassembled WGS sequence"/>
</dbReference>
<sequence>MNARRAARAFTVAGAVAALAIGVTQSASASADGPTLCNPTGGACVWFTNNGDVIHISDQSCDGHAAVAKVYAPESGIADNIWNNLGCDTIVSYSYGTNMAENITVNYMPCLGQHTAGDPITDCAPGWVHGTS</sequence>
<keyword evidence="1" id="KW-0732">Signal</keyword>
<feature type="chain" id="PRO_5010242138" evidence="1">
    <location>
        <begin position="30"/>
        <end position="132"/>
    </location>
</feature>
<dbReference type="AlphaFoldDB" id="A0A1H8MXA2"/>
<name>A0A1H8MXA2_9ACTN</name>
<proteinExistence type="predicted"/>
<protein>
    <submittedName>
        <fullName evidence="2">Uncharacterized protein</fullName>
    </submittedName>
</protein>
<reference evidence="2 3" key="1">
    <citation type="submission" date="2016-10" db="EMBL/GenBank/DDBJ databases">
        <authorList>
            <person name="de Groot N.N."/>
        </authorList>
    </citation>
    <scope>NUCLEOTIDE SEQUENCE [LARGE SCALE GENOMIC DNA]</scope>
    <source>
        <strain evidence="2 3">CGMCC 4.2026</strain>
    </source>
</reference>
<keyword evidence="3" id="KW-1185">Reference proteome</keyword>